<dbReference type="Proteomes" id="UP000324222">
    <property type="component" value="Unassembled WGS sequence"/>
</dbReference>
<reference evidence="1 2" key="1">
    <citation type="submission" date="2019-05" db="EMBL/GenBank/DDBJ databases">
        <title>Another draft genome of Portunus trituberculatus and its Hox gene families provides insights of decapod evolution.</title>
        <authorList>
            <person name="Jeong J.-H."/>
            <person name="Song I."/>
            <person name="Kim S."/>
            <person name="Choi T."/>
            <person name="Kim D."/>
            <person name="Ryu S."/>
            <person name="Kim W."/>
        </authorList>
    </citation>
    <scope>NUCLEOTIDE SEQUENCE [LARGE SCALE GENOMIC DNA]</scope>
    <source>
        <tissue evidence="1">Muscle</tissue>
    </source>
</reference>
<organism evidence="1 2">
    <name type="scientific">Portunus trituberculatus</name>
    <name type="common">Swimming crab</name>
    <name type="synonym">Neptunus trituberculatus</name>
    <dbReference type="NCBI Taxonomy" id="210409"/>
    <lineage>
        <taxon>Eukaryota</taxon>
        <taxon>Metazoa</taxon>
        <taxon>Ecdysozoa</taxon>
        <taxon>Arthropoda</taxon>
        <taxon>Crustacea</taxon>
        <taxon>Multicrustacea</taxon>
        <taxon>Malacostraca</taxon>
        <taxon>Eumalacostraca</taxon>
        <taxon>Eucarida</taxon>
        <taxon>Decapoda</taxon>
        <taxon>Pleocyemata</taxon>
        <taxon>Brachyura</taxon>
        <taxon>Eubrachyura</taxon>
        <taxon>Portunoidea</taxon>
        <taxon>Portunidae</taxon>
        <taxon>Portuninae</taxon>
        <taxon>Portunus</taxon>
    </lineage>
</organism>
<comment type="caution">
    <text evidence="1">The sequence shown here is derived from an EMBL/GenBank/DDBJ whole genome shotgun (WGS) entry which is preliminary data.</text>
</comment>
<accession>A0A5B7FZW5</accession>
<dbReference type="AlphaFoldDB" id="A0A5B7FZW5"/>
<evidence type="ECO:0000313" key="1">
    <source>
        <dbReference type="EMBL" id="MPC50855.1"/>
    </source>
</evidence>
<name>A0A5B7FZW5_PORTR</name>
<dbReference type="EMBL" id="VSRR010009767">
    <property type="protein sequence ID" value="MPC50855.1"/>
    <property type="molecule type" value="Genomic_DNA"/>
</dbReference>
<keyword evidence="2" id="KW-1185">Reference proteome</keyword>
<gene>
    <name evidence="1" type="ORF">E2C01_044689</name>
</gene>
<evidence type="ECO:0000313" key="2">
    <source>
        <dbReference type="Proteomes" id="UP000324222"/>
    </source>
</evidence>
<protein>
    <submittedName>
        <fullName evidence="1">Uncharacterized protein</fullName>
    </submittedName>
</protein>
<sequence>MAIGVITNSRSSHWHTKPSIYFSISGRSFAPWVVAHIAHSKNFSRTEIDDCDRMRYPTTLLPSLPPQTQSRVGCCFGMLCTCHEVTLVT</sequence>
<proteinExistence type="predicted"/>